<evidence type="ECO:0000313" key="1">
    <source>
        <dbReference type="EMBL" id="TWG11608.1"/>
    </source>
</evidence>
<organism evidence="1 2">
    <name type="scientific">Actinoplanes teichomyceticus</name>
    <dbReference type="NCBI Taxonomy" id="1867"/>
    <lineage>
        <taxon>Bacteria</taxon>
        <taxon>Bacillati</taxon>
        <taxon>Actinomycetota</taxon>
        <taxon>Actinomycetes</taxon>
        <taxon>Micromonosporales</taxon>
        <taxon>Micromonosporaceae</taxon>
        <taxon>Actinoplanes</taxon>
    </lineage>
</organism>
<reference evidence="1 2" key="1">
    <citation type="submission" date="2019-06" db="EMBL/GenBank/DDBJ databases">
        <title>Sequencing the genomes of 1000 actinobacteria strains.</title>
        <authorList>
            <person name="Klenk H.-P."/>
        </authorList>
    </citation>
    <scope>NUCLEOTIDE SEQUENCE [LARGE SCALE GENOMIC DNA]</scope>
    <source>
        <strain evidence="1 2">DSM 43866</strain>
    </source>
</reference>
<dbReference type="RefSeq" id="WP_145831092.1">
    <property type="nucleotide sequence ID" value="NZ_BOMX01000143.1"/>
</dbReference>
<sequence>MQRRNIGIAVAAVVGVGLATGVALSRQAGDGAGAPPLQAGDLIVDESVPEYRLLQDALRIDLARHDGEAEHFALVPKTRPPDLLGMGIGSDGPDAVVDGYQFGRQRLHTLVELSARPTDTCAGIRSERSSAMCVRDGALTHVAPDAPGLRRVTVYFTGNVATAPKAGDAETDRARSFWAGAEMVPLDQAPWFTDLVTRGRAALHR</sequence>
<comment type="caution">
    <text evidence="1">The sequence shown here is derived from an EMBL/GenBank/DDBJ whole genome shotgun (WGS) entry which is preliminary data.</text>
</comment>
<evidence type="ECO:0000313" key="2">
    <source>
        <dbReference type="Proteomes" id="UP000320239"/>
    </source>
</evidence>
<keyword evidence="2" id="KW-1185">Reference proteome</keyword>
<dbReference type="EMBL" id="VIWY01000006">
    <property type="protein sequence ID" value="TWG11608.1"/>
    <property type="molecule type" value="Genomic_DNA"/>
</dbReference>
<proteinExistence type="predicted"/>
<gene>
    <name evidence="1" type="ORF">FHX34_106338</name>
</gene>
<accession>A0A561VJ00</accession>
<name>A0A561VJ00_ACTTI</name>
<dbReference type="AlphaFoldDB" id="A0A561VJ00"/>
<protein>
    <submittedName>
        <fullName evidence="1">Uncharacterized protein</fullName>
    </submittedName>
</protein>
<dbReference type="OrthoDB" id="3296157at2"/>
<dbReference type="Proteomes" id="UP000320239">
    <property type="component" value="Unassembled WGS sequence"/>
</dbReference>